<comment type="caution">
    <text evidence="1">The sequence shown here is derived from an EMBL/GenBank/DDBJ whole genome shotgun (WGS) entry which is preliminary data.</text>
</comment>
<dbReference type="PROSITE" id="PS51257">
    <property type="entry name" value="PROKAR_LIPOPROTEIN"/>
    <property type="match status" value="1"/>
</dbReference>
<accession>A0ABQ9HU08</accession>
<proteinExistence type="predicted"/>
<gene>
    <name evidence="1" type="ORF">PR048_013791</name>
</gene>
<organism evidence="1 2">
    <name type="scientific">Dryococelus australis</name>
    <dbReference type="NCBI Taxonomy" id="614101"/>
    <lineage>
        <taxon>Eukaryota</taxon>
        <taxon>Metazoa</taxon>
        <taxon>Ecdysozoa</taxon>
        <taxon>Arthropoda</taxon>
        <taxon>Hexapoda</taxon>
        <taxon>Insecta</taxon>
        <taxon>Pterygota</taxon>
        <taxon>Neoptera</taxon>
        <taxon>Polyneoptera</taxon>
        <taxon>Phasmatodea</taxon>
        <taxon>Verophasmatodea</taxon>
        <taxon>Anareolatae</taxon>
        <taxon>Phasmatidae</taxon>
        <taxon>Eurycanthinae</taxon>
        <taxon>Dryococelus</taxon>
    </lineage>
</organism>
<sequence>MYPTGLKYDLFTTASVDNIDHNPSSNTAMSCFHGTVVQHPTQCKLGRARELTTPKTEKENRRVQQLPSLYANVPPCFVSISRGSCRPPEHILLCEVPQDTDQVAQKWLDHLSVAMLDACQRWAAFNTTDSRGCAKLITPMEVMPLFIEKAESLAMMYHSMNVGKAVMEHLNTGQIPALVADAPYMLS</sequence>
<reference evidence="1 2" key="1">
    <citation type="submission" date="2023-02" db="EMBL/GenBank/DDBJ databases">
        <title>LHISI_Scaffold_Assembly.</title>
        <authorList>
            <person name="Stuart O.P."/>
            <person name="Cleave R."/>
            <person name="Magrath M.J.L."/>
            <person name="Mikheyev A.S."/>
        </authorList>
    </citation>
    <scope>NUCLEOTIDE SEQUENCE [LARGE SCALE GENOMIC DNA]</scope>
    <source>
        <strain evidence="1">Daus_M_001</strain>
        <tissue evidence="1">Leg muscle</tissue>
    </source>
</reference>
<protein>
    <recommendedName>
        <fullName evidence="3">PH domain-containing protein</fullName>
    </recommendedName>
</protein>
<evidence type="ECO:0008006" key="3">
    <source>
        <dbReference type="Google" id="ProtNLM"/>
    </source>
</evidence>
<dbReference type="PANTHER" id="PTHR47018">
    <property type="entry name" value="CXC DOMAIN-CONTAINING PROTEIN-RELATED"/>
    <property type="match status" value="1"/>
</dbReference>
<keyword evidence="2" id="KW-1185">Reference proteome</keyword>
<dbReference type="EMBL" id="JARBHB010000004">
    <property type="protein sequence ID" value="KAJ8887574.1"/>
    <property type="molecule type" value="Genomic_DNA"/>
</dbReference>
<name>A0ABQ9HU08_9NEOP</name>
<evidence type="ECO:0000313" key="1">
    <source>
        <dbReference type="EMBL" id="KAJ8887574.1"/>
    </source>
</evidence>
<dbReference type="Proteomes" id="UP001159363">
    <property type="component" value="Chromosome X"/>
</dbReference>
<evidence type="ECO:0000313" key="2">
    <source>
        <dbReference type="Proteomes" id="UP001159363"/>
    </source>
</evidence>